<name>A0ABQ5F2H8_9ASTR</name>
<proteinExistence type="predicted"/>
<feature type="compositionally biased region" description="Basic and acidic residues" evidence="1">
    <location>
        <begin position="89"/>
        <end position="100"/>
    </location>
</feature>
<evidence type="ECO:0000313" key="3">
    <source>
        <dbReference type="Proteomes" id="UP001151760"/>
    </source>
</evidence>
<organism evidence="2 3">
    <name type="scientific">Tanacetum coccineum</name>
    <dbReference type="NCBI Taxonomy" id="301880"/>
    <lineage>
        <taxon>Eukaryota</taxon>
        <taxon>Viridiplantae</taxon>
        <taxon>Streptophyta</taxon>
        <taxon>Embryophyta</taxon>
        <taxon>Tracheophyta</taxon>
        <taxon>Spermatophyta</taxon>
        <taxon>Magnoliopsida</taxon>
        <taxon>eudicotyledons</taxon>
        <taxon>Gunneridae</taxon>
        <taxon>Pentapetalae</taxon>
        <taxon>asterids</taxon>
        <taxon>campanulids</taxon>
        <taxon>Asterales</taxon>
        <taxon>Asteraceae</taxon>
        <taxon>Asteroideae</taxon>
        <taxon>Anthemideae</taxon>
        <taxon>Anthemidinae</taxon>
        <taxon>Tanacetum</taxon>
    </lineage>
</organism>
<gene>
    <name evidence="2" type="ORF">Tco_0992413</name>
</gene>
<dbReference type="Proteomes" id="UP001151760">
    <property type="component" value="Unassembled WGS sequence"/>
</dbReference>
<feature type="region of interest" description="Disordered" evidence="1">
    <location>
        <begin position="209"/>
        <end position="229"/>
    </location>
</feature>
<dbReference type="EMBL" id="BQNB010016924">
    <property type="protein sequence ID" value="GJT57359.1"/>
    <property type="molecule type" value="Genomic_DNA"/>
</dbReference>
<feature type="region of interest" description="Disordered" evidence="1">
    <location>
        <begin position="1"/>
        <end position="137"/>
    </location>
</feature>
<evidence type="ECO:0000313" key="2">
    <source>
        <dbReference type="EMBL" id="GJT57359.1"/>
    </source>
</evidence>
<evidence type="ECO:0000256" key="1">
    <source>
        <dbReference type="SAM" id="MobiDB-lite"/>
    </source>
</evidence>
<sequence>MSSPPTSTDTKTISSISGARGSPVFTPSPDDPYMLVRHAYSRTAPDTEFEPLEAPSETEEPQPLSSTSAPPSPDYTPASPNYTPATPHTNDESKPFETSETRVTSPHSTTPPTDSTSSLSPQRPLLTQTLPTPTPPRAFYYRSTSWVAVRTQPTLSPGYSAKLTEAMTLSRYSFRKRYISSYETPSSSSSLTFPVRKRYQVTFELIADTETKSDESQDEDIDSESKEATLEDYQQLMSWLRIQPRMGHWV</sequence>
<feature type="compositionally biased region" description="Acidic residues" evidence="1">
    <location>
        <begin position="47"/>
        <end position="60"/>
    </location>
</feature>
<reference evidence="2" key="2">
    <citation type="submission" date="2022-01" db="EMBL/GenBank/DDBJ databases">
        <authorList>
            <person name="Yamashiro T."/>
            <person name="Shiraishi A."/>
            <person name="Satake H."/>
            <person name="Nakayama K."/>
        </authorList>
    </citation>
    <scope>NUCLEOTIDE SEQUENCE</scope>
</reference>
<feature type="compositionally biased region" description="Low complexity" evidence="1">
    <location>
        <begin position="1"/>
        <end position="17"/>
    </location>
</feature>
<comment type="caution">
    <text evidence="2">The sequence shown here is derived from an EMBL/GenBank/DDBJ whole genome shotgun (WGS) entry which is preliminary data.</text>
</comment>
<accession>A0ABQ5F2H8</accession>
<protein>
    <submittedName>
        <fullName evidence="2">Uncharacterized protein</fullName>
    </submittedName>
</protein>
<feature type="compositionally biased region" description="Low complexity" evidence="1">
    <location>
        <begin position="101"/>
        <end position="131"/>
    </location>
</feature>
<reference evidence="2" key="1">
    <citation type="journal article" date="2022" name="Int. J. Mol. Sci.">
        <title>Draft Genome of Tanacetum Coccineum: Genomic Comparison of Closely Related Tanacetum-Family Plants.</title>
        <authorList>
            <person name="Yamashiro T."/>
            <person name="Shiraishi A."/>
            <person name="Nakayama K."/>
            <person name="Satake H."/>
        </authorList>
    </citation>
    <scope>NUCLEOTIDE SEQUENCE</scope>
</reference>
<keyword evidence="3" id="KW-1185">Reference proteome</keyword>
<feature type="compositionally biased region" description="Polar residues" evidence="1">
    <location>
        <begin position="78"/>
        <end position="88"/>
    </location>
</feature>